<dbReference type="AlphaFoldDB" id="A0A7H1DTH4"/>
<dbReference type="Proteomes" id="UP000516438">
    <property type="component" value="Chromosome"/>
</dbReference>
<dbReference type="EMBL" id="CP060203">
    <property type="protein sequence ID" value="QNS40282.1"/>
    <property type="molecule type" value="Genomic_DNA"/>
</dbReference>
<evidence type="ECO:0000313" key="2">
    <source>
        <dbReference type="EMBL" id="QNS40282.1"/>
    </source>
</evidence>
<dbReference type="InterPro" id="IPR018637">
    <property type="entry name" value="DUF2059"/>
</dbReference>
<gene>
    <name evidence="2" type="ORF">H0S70_07670</name>
</gene>
<name>A0A7H1DTH4_9FLAO</name>
<dbReference type="KEGG" id="cmaq:H0S70_07670"/>
<evidence type="ECO:0000259" key="1">
    <source>
        <dbReference type="Pfam" id="PF09832"/>
    </source>
</evidence>
<sequence length="154" mass="17728">MKKNILAIAFLVFGVFTNAQSSKDVKIAELLETMGSTQALKTSFEYMINYYKQNNPQISSEYWDNASKHVDYYELVQKLVPVYSKHFTEHEIVDLLNFYNTSTGKKMIEKMPTVLQESLEVGRKWGIELAQKIEKEVSVSTKVEYSSPPPMNTK</sequence>
<dbReference type="Pfam" id="PF09832">
    <property type="entry name" value="DUF2059"/>
    <property type="match status" value="1"/>
</dbReference>
<evidence type="ECO:0000313" key="3">
    <source>
        <dbReference type="Proteomes" id="UP000516438"/>
    </source>
</evidence>
<proteinExistence type="predicted"/>
<reference evidence="2 3" key="1">
    <citation type="submission" date="2020-07" db="EMBL/GenBank/DDBJ databases">
        <title>Complete genome and description of Chryseobacterium manosquense strain Marseille-Q2069 sp. nov.</title>
        <authorList>
            <person name="Boxberger M."/>
        </authorList>
    </citation>
    <scope>NUCLEOTIDE SEQUENCE [LARGE SCALE GENOMIC DNA]</scope>
    <source>
        <strain evidence="2 3">Marseille-Q2069</strain>
    </source>
</reference>
<dbReference type="RefSeq" id="WP_188320391.1">
    <property type="nucleotide sequence ID" value="NZ_CP060203.1"/>
</dbReference>
<organism evidence="2 3">
    <name type="scientific">Chryseobacterium manosquense</name>
    <dbReference type="NCBI Taxonomy" id="2754694"/>
    <lineage>
        <taxon>Bacteria</taxon>
        <taxon>Pseudomonadati</taxon>
        <taxon>Bacteroidota</taxon>
        <taxon>Flavobacteriia</taxon>
        <taxon>Flavobacteriales</taxon>
        <taxon>Weeksellaceae</taxon>
        <taxon>Chryseobacterium group</taxon>
        <taxon>Chryseobacterium</taxon>
    </lineage>
</organism>
<protein>
    <submittedName>
        <fullName evidence="2">DUF2059 domain-containing protein</fullName>
    </submittedName>
</protein>
<accession>A0A7H1DTH4</accession>
<feature type="domain" description="DUF2059" evidence="1">
    <location>
        <begin position="74"/>
        <end position="131"/>
    </location>
</feature>
<keyword evidence="3" id="KW-1185">Reference proteome</keyword>